<dbReference type="InterPro" id="IPR045864">
    <property type="entry name" value="aa-tRNA-synth_II/BPL/LPL"/>
</dbReference>
<dbReference type="GO" id="GO:0005829">
    <property type="term" value="C:cytosol"/>
    <property type="evidence" value="ECO:0007669"/>
    <property type="project" value="TreeGrafter"/>
</dbReference>
<dbReference type="GO" id="GO:0017101">
    <property type="term" value="C:aminoacyl-tRNA synthetase multienzyme complex"/>
    <property type="evidence" value="ECO:0007669"/>
    <property type="project" value="TreeGrafter"/>
</dbReference>
<dbReference type="EMBL" id="HBNR01016803">
    <property type="protein sequence ID" value="CAE4571459.1"/>
    <property type="molecule type" value="Transcribed_RNA"/>
</dbReference>
<dbReference type="HAMAP" id="MF_02075">
    <property type="entry name" value="Asp_tRNA_synth_type2"/>
    <property type="match status" value="1"/>
</dbReference>
<protein>
    <recommendedName>
        <fullName evidence="3">aspartate--tRNA ligase</fullName>
        <ecNumber evidence="3">6.1.1.12</ecNumber>
    </recommendedName>
    <alternativeName>
        <fullName evidence="10">Aspartyl-tRNA synthetase</fullName>
    </alternativeName>
</protein>
<keyword evidence="4" id="KW-0963">Cytoplasm</keyword>
<evidence type="ECO:0000256" key="10">
    <source>
        <dbReference type="ARBA" id="ARBA00033155"/>
    </source>
</evidence>
<comment type="similarity">
    <text evidence="2">Belongs to the class-II aminoacyl-tRNA synthetase family. Type 2 subfamily.</text>
</comment>
<reference evidence="14" key="1">
    <citation type="submission" date="2021-01" db="EMBL/GenBank/DDBJ databases">
        <authorList>
            <person name="Corre E."/>
            <person name="Pelletier E."/>
            <person name="Niang G."/>
            <person name="Scheremetjew M."/>
            <person name="Finn R."/>
            <person name="Kale V."/>
            <person name="Holt S."/>
            <person name="Cochrane G."/>
            <person name="Meng A."/>
            <person name="Brown T."/>
            <person name="Cohen L."/>
        </authorList>
    </citation>
    <scope>NUCLEOTIDE SEQUENCE</scope>
    <source>
        <strain evidence="14">CCMP3105</strain>
    </source>
</reference>
<keyword evidence="7" id="KW-0067">ATP-binding</keyword>
<evidence type="ECO:0000256" key="11">
    <source>
        <dbReference type="ARBA" id="ARBA00047904"/>
    </source>
</evidence>
<dbReference type="PANTHER" id="PTHR43450:SF1">
    <property type="entry name" value="ASPARTATE--TRNA LIGASE, CYTOPLASMIC"/>
    <property type="match status" value="1"/>
</dbReference>
<sequence length="616" mass="67079">MLMQHAVLHWRRRTPVRPGVAITGASPTACVAGQLSATHGRPGRGAPRALRQPQAGTARREPAPLPCPPGLASTLPALVWLGRGRARRALRGSHHGAATARGAASTAQAATASLPGELLSPEQAEDADAPVVGVYKVIRSGTTMERGFVAIASLGSAEGPLLGSRVWIRARVATVRVKGKTSFVVLRQHSLHTVQAVKFKSKEDGGESATAFAKFFKIMPLESVVDVLGIVVDANVSGCTQSNVELQMERAYCVSRALPSLPFLLADAQRSEEEIEKSLETDRPYVRVLPDLRLDHRWLDLRVPANNATLRLKAVVCRLFREALTERGFIEIQSPKLIAGESEGGAQVFRTEYFGSGASLAQSPQLYKQMALSADLPGVFEVGPVFRAENSNTSRHLCEFTGLDLEMPIAWHYHEVIAVVHDVLVKICAGIEKECTALLMTVRGMYPSLAPSIPQNGPCIVSWPEAMQMLAEVGIERDPLDDLTTEEERLLGARVLDRYGSDLFFLDGFPSRVRPFYTMTCEGQPEYSNSYDVIFRGQEIGSGAQRCHDPELLEARCTELGVPLEPLQPYVESFRHGVPPHGGVGLGLERIVQLYLGLDNIRKAALFARDPARLSP</sequence>
<name>A0A6T0VCL8_9DINO</name>
<dbReference type="Gene3D" id="2.40.50.140">
    <property type="entry name" value="Nucleic acid-binding proteins"/>
    <property type="match status" value="1"/>
</dbReference>
<dbReference type="InterPro" id="IPR006195">
    <property type="entry name" value="aa-tRNA-synth_II"/>
</dbReference>
<organism evidence="14">
    <name type="scientific">Alexandrium monilatum</name>
    <dbReference type="NCBI Taxonomy" id="311494"/>
    <lineage>
        <taxon>Eukaryota</taxon>
        <taxon>Sar</taxon>
        <taxon>Alveolata</taxon>
        <taxon>Dinophyceae</taxon>
        <taxon>Gonyaulacales</taxon>
        <taxon>Pyrocystaceae</taxon>
        <taxon>Alexandrium</taxon>
    </lineage>
</organism>
<evidence type="ECO:0000256" key="1">
    <source>
        <dbReference type="ARBA" id="ARBA00004496"/>
    </source>
</evidence>
<dbReference type="NCBIfam" id="TIGR00458">
    <property type="entry name" value="aspS_nondisc"/>
    <property type="match status" value="1"/>
</dbReference>
<dbReference type="Pfam" id="PF00152">
    <property type="entry name" value="tRNA-synt_2"/>
    <property type="match status" value="1"/>
</dbReference>
<keyword evidence="9" id="KW-0030">Aminoacyl-tRNA synthetase</keyword>
<dbReference type="Gene3D" id="3.30.930.10">
    <property type="entry name" value="Bira Bifunctional Protein, Domain 2"/>
    <property type="match status" value="1"/>
</dbReference>
<evidence type="ECO:0000256" key="4">
    <source>
        <dbReference type="ARBA" id="ARBA00022490"/>
    </source>
</evidence>
<evidence type="ECO:0000313" key="15">
    <source>
        <dbReference type="EMBL" id="CAE4571460.1"/>
    </source>
</evidence>
<evidence type="ECO:0000256" key="8">
    <source>
        <dbReference type="ARBA" id="ARBA00022917"/>
    </source>
</evidence>
<feature type="domain" description="Aminoacyl-transfer RNA synthetases class-II family profile" evidence="13">
    <location>
        <begin position="310"/>
        <end position="616"/>
    </location>
</feature>
<evidence type="ECO:0000256" key="12">
    <source>
        <dbReference type="SAM" id="MobiDB-lite"/>
    </source>
</evidence>
<dbReference type="EC" id="6.1.1.12" evidence="3"/>
<dbReference type="CDD" id="cd04320">
    <property type="entry name" value="AspRS_cyto_N"/>
    <property type="match status" value="1"/>
</dbReference>
<dbReference type="FunFam" id="3.30.930.10:FF:000038">
    <property type="entry name" value="Aspartate--tRNA ligase"/>
    <property type="match status" value="1"/>
</dbReference>
<dbReference type="GO" id="GO:0005524">
    <property type="term" value="F:ATP binding"/>
    <property type="evidence" value="ECO:0007669"/>
    <property type="project" value="UniProtKB-KW"/>
</dbReference>
<dbReference type="InterPro" id="IPR004523">
    <property type="entry name" value="Asp-tRNA_synthase_2"/>
</dbReference>
<dbReference type="InterPro" id="IPR004365">
    <property type="entry name" value="NA-bd_OB_tRNA"/>
</dbReference>
<evidence type="ECO:0000256" key="6">
    <source>
        <dbReference type="ARBA" id="ARBA00022741"/>
    </source>
</evidence>
<dbReference type="PANTHER" id="PTHR43450">
    <property type="entry name" value="ASPARTYL-TRNA SYNTHETASE"/>
    <property type="match status" value="1"/>
</dbReference>
<keyword evidence="6" id="KW-0547">Nucleotide-binding</keyword>
<evidence type="ECO:0000313" key="14">
    <source>
        <dbReference type="EMBL" id="CAE4571459.1"/>
    </source>
</evidence>
<gene>
    <name evidence="14" type="ORF">AMON00008_LOCUS11078</name>
    <name evidence="15" type="ORF">AMON00008_LOCUS11079</name>
</gene>
<dbReference type="InterPro" id="IPR012340">
    <property type="entry name" value="NA-bd_OB-fold"/>
</dbReference>
<proteinExistence type="inferred from homology"/>
<comment type="catalytic activity">
    <reaction evidence="11">
        <text>tRNA(Asp) + L-aspartate + ATP = L-aspartyl-tRNA(Asp) + AMP + diphosphate</text>
        <dbReference type="Rhea" id="RHEA:19649"/>
        <dbReference type="Rhea" id="RHEA-COMP:9660"/>
        <dbReference type="Rhea" id="RHEA-COMP:9678"/>
        <dbReference type="ChEBI" id="CHEBI:29991"/>
        <dbReference type="ChEBI" id="CHEBI:30616"/>
        <dbReference type="ChEBI" id="CHEBI:33019"/>
        <dbReference type="ChEBI" id="CHEBI:78442"/>
        <dbReference type="ChEBI" id="CHEBI:78516"/>
        <dbReference type="ChEBI" id="CHEBI:456215"/>
        <dbReference type="EC" id="6.1.1.12"/>
    </reaction>
</comment>
<dbReference type="CDD" id="cd00776">
    <property type="entry name" value="AsxRS_core"/>
    <property type="match status" value="1"/>
</dbReference>
<evidence type="ECO:0000256" key="9">
    <source>
        <dbReference type="ARBA" id="ARBA00023146"/>
    </source>
</evidence>
<dbReference type="GO" id="GO:0004815">
    <property type="term" value="F:aspartate-tRNA ligase activity"/>
    <property type="evidence" value="ECO:0007669"/>
    <property type="project" value="UniProtKB-EC"/>
</dbReference>
<dbReference type="InterPro" id="IPR002312">
    <property type="entry name" value="Asp/Asn-tRNA-synth_IIb"/>
</dbReference>
<evidence type="ECO:0000256" key="3">
    <source>
        <dbReference type="ARBA" id="ARBA00012841"/>
    </source>
</evidence>
<dbReference type="Pfam" id="PF01336">
    <property type="entry name" value="tRNA_anti-codon"/>
    <property type="match status" value="1"/>
</dbReference>
<evidence type="ECO:0000256" key="2">
    <source>
        <dbReference type="ARBA" id="ARBA00005312"/>
    </source>
</evidence>
<evidence type="ECO:0000259" key="13">
    <source>
        <dbReference type="PROSITE" id="PS50862"/>
    </source>
</evidence>
<comment type="subcellular location">
    <subcellularLocation>
        <location evidence="1">Cytoplasm</location>
    </subcellularLocation>
</comment>
<dbReference type="SUPFAM" id="SSF55681">
    <property type="entry name" value="Class II aaRS and biotin synthetases"/>
    <property type="match status" value="1"/>
</dbReference>
<dbReference type="NCBIfam" id="NF003483">
    <property type="entry name" value="PRK05159.1"/>
    <property type="match status" value="1"/>
</dbReference>
<evidence type="ECO:0000256" key="5">
    <source>
        <dbReference type="ARBA" id="ARBA00022598"/>
    </source>
</evidence>
<evidence type="ECO:0000256" key="7">
    <source>
        <dbReference type="ARBA" id="ARBA00022840"/>
    </source>
</evidence>
<accession>A0A6T0VCL8</accession>
<keyword evidence="5" id="KW-0436">Ligase</keyword>
<feature type="region of interest" description="Disordered" evidence="12">
    <location>
        <begin position="35"/>
        <end position="69"/>
    </location>
</feature>
<keyword evidence="8" id="KW-0648">Protein biosynthesis</keyword>
<dbReference type="SUPFAM" id="SSF50249">
    <property type="entry name" value="Nucleic acid-binding proteins"/>
    <property type="match status" value="1"/>
</dbReference>
<dbReference type="GO" id="GO:0003723">
    <property type="term" value="F:RNA binding"/>
    <property type="evidence" value="ECO:0007669"/>
    <property type="project" value="TreeGrafter"/>
</dbReference>
<dbReference type="AlphaFoldDB" id="A0A6T0VCL8"/>
<dbReference type="InterPro" id="IPR004364">
    <property type="entry name" value="Aa-tRNA-synt_II"/>
</dbReference>
<dbReference type="PROSITE" id="PS50862">
    <property type="entry name" value="AA_TRNA_LIGASE_II"/>
    <property type="match status" value="1"/>
</dbReference>
<dbReference type="PRINTS" id="PR01042">
    <property type="entry name" value="TRNASYNTHASP"/>
</dbReference>
<dbReference type="GO" id="GO:0006422">
    <property type="term" value="P:aspartyl-tRNA aminoacylation"/>
    <property type="evidence" value="ECO:0007669"/>
    <property type="project" value="InterPro"/>
</dbReference>
<dbReference type="EMBL" id="HBNR01016804">
    <property type="protein sequence ID" value="CAE4571460.1"/>
    <property type="molecule type" value="Transcribed_RNA"/>
</dbReference>